<evidence type="ECO:0000256" key="3">
    <source>
        <dbReference type="ARBA" id="ARBA00022490"/>
    </source>
</evidence>
<dbReference type="Proteomes" id="UP001470230">
    <property type="component" value="Unassembled WGS sequence"/>
</dbReference>
<dbReference type="InterPro" id="IPR005326">
    <property type="entry name" value="Plectin_eS10_N"/>
</dbReference>
<evidence type="ECO:0000256" key="6">
    <source>
        <dbReference type="SAM" id="MobiDB-lite"/>
    </source>
</evidence>
<accession>A0ABR2KZU5</accession>
<dbReference type="EMBL" id="JAPFFF010000002">
    <property type="protein sequence ID" value="KAK8896358.1"/>
    <property type="molecule type" value="Genomic_DNA"/>
</dbReference>
<comment type="caution">
    <text evidence="8">The sequence shown here is derived from an EMBL/GenBank/DDBJ whole genome shotgun (WGS) entry which is preliminary data.</text>
</comment>
<dbReference type="PANTHER" id="PTHR12146:SF0">
    <property type="entry name" value="RIBOSOMAL PROTEIN S10"/>
    <property type="match status" value="1"/>
</dbReference>
<dbReference type="Gene3D" id="1.10.10.10">
    <property type="entry name" value="Winged helix-like DNA-binding domain superfamily/Winged helix DNA-binding domain"/>
    <property type="match status" value="1"/>
</dbReference>
<evidence type="ECO:0000259" key="7">
    <source>
        <dbReference type="Pfam" id="PF03501"/>
    </source>
</evidence>
<organism evidence="8 9">
    <name type="scientific">Tritrichomonas musculus</name>
    <dbReference type="NCBI Taxonomy" id="1915356"/>
    <lineage>
        <taxon>Eukaryota</taxon>
        <taxon>Metamonada</taxon>
        <taxon>Parabasalia</taxon>
        <taxon>Tritrichomonadida</taxon>
        <taxon>Tritrichomonadidae</taxon>
        <taxon>Tritrichomonas</taxon>
    </lineage>
</organism>
<dbReference type="InterPro" id="IPR036388">
    <property type="entry name" value="WH-like_DNA-bd_sf"/>
</dbReference>
<keyword evidence="3" id="KW-0963">Cytoplasm</keyword>
<keyword evidence="9" id="KW-1185">Reference proteome</keyword>
<dbReference type="PANTHER" id="PTHR12146">
    <property type="entry name" value="40S RIBOSOMAL PROTEIN S10"/>
    <property type="match status" value="1"/>
</dbReference>
<feature type="region of interest" description="Disordered" evidence="6">
    <location>
        <begin position="88"/>
        <end position="157"/>
    </location>
</feature>
<evidence type="ECO:0000256" key="5">
    <source>
        <dbReference type="ARBA" id="ARBA00023274"/>
    </source>
</evidence>
<name>A0ABR2KZU5_9EUKA</name>
<gene>
    <name evidence="8" type="ORF">M9Y10_014256</name>
</gene>
<evidence type="ECO:0000256" key="2">
    <source>
        <dbReference type="ARBA" id="ARBA00007278"/>
    </source>
</evidence>
<comment type="similarity">
    <text evidence="2">Belongs to the eukaryotic ribosomal protein eS10 family.</text>
</comment>
<feature type="domain" description="Plectin/eS10 N-terminal" evidence="7">
    <location>
        <begin position="3"/>
        <end position="91"/>
    </location>
</feature>
<dbReference type="InterPro" id="IPR037447">
    <property type="entry name" value="Ribosomal_eS10"/>
</dbReference>
<keyword evidence="5" id="KW-0687">Ribonucleoprotein</keyword>
<reference evidence="8 9" key="1">
    <citation type="submission" date="2024-04" db="EMBL/GenBank/DDBJ databases">
        <title>Tritrichomonas musculus Genome.</title>
        <authorList>
            <person name="Alves-Ferreira E."/>
            <person name="Grigg M."/>
            <person name="Lorenzi H."/>
            <person name="Galac M."/>
        </authorList>
    </citation>
    <scope>NUCLEOTIDE SEQUENCE [LARGE SCALE GENOMIC DNA]</scope>
    <source>
        <strain evidence="8 9">EAF2021</strain>
    </source>
</reference>
<evidence type="ECO:0000256" key="4">
    <source>
        <dbReference type="ARBA" id="ARBA00022980"/>
    </source>
</evidence>
<evidence type="ECO:0000313" key="8">
    <source>
        <dbReference type="EMBL" id="KAK8896358.1"/>
    </source>
</evidence>
<evidence type="ECO:0000313" key="9">
    <source>
        <dbReference type="Proteomes" id="UP001470230"/>
    </source>
</evidence>
<dbReference type="Pfam" id="PF03501">
    <property type="entry name" value="S10_plectin"/>
    <property type="match status" value="1"/>
</dbReference>
<keyword evidence="4" id="KW-0689">Ribosomal protein</keyword>
<proteinExistence type="inferred from homology"/>
<feature type="compositionally biased region" description="Low complexity" evidence="6">
    <location>
        <begin position="138"/>
        <end position="157"/>
    </location>
</feature>
<comment type="subcellular location">
    <subcellularLocation>
        <location evidence="1">Cytoplasm</location>
    </subcellularLocation>
</comment>
<protein>
    <recommendedName>
        <fullName evidence="7">Plectin/eS10 N-terminal domain-containing protein</fullName>
    </recommendedName>
</protein>
<sequence length="157" mass="17872">MWMPAAVRRKIFRYFFENGIIVVQNNQAGTHEELDCLNIYVYQIGRSFVSKGLCKKQYAWTHAYFTLNDKGIEYLRNYFGLPVDAQPLTCQPRDAQPSIIQRERGNRRGGRGGRGGFGRPEHGSFRGGRRPRGGRGAPQGERAQEEQQPQEAQPATE</sequence>
<evidence type="ECO:0000256" key="1">
    <source>
        <dbReference type="ARBA" id="ARBA00004496"/>
    </source>
</evidence>